<dbReference type="Proteomes" id="UP000663852">
    <property type="component" value="Unassembled WGS sequence"/>
</dbReference>
<keyword evidence="3 5" id="KW-1133">Transmembrane helix</keyword>
<dbReference type="SUPFAM" id="SSF81321">
    <property type="entry name" value="Family A G protein-coupled receptor-like"/>
    <property type="match status" value="1"/>
</dbReference>
<dbReference type="PROSITE" id="PS50262">
    <property type="entry name" value="G_PROTEIN_RECEP_F1_2"/>
    <property type="match status" value="1"/>
</dbReference>
<evidence type="ECO:0000313" key="10">
    <source>
        <dbReference type="Proteomes" id="UP000663852"/>
    </source>
</evidence>
<name>A0A814JUZ7_ADIRI</name>
<sequence length="316" mass="37280">MFQVQRLVRFSYFLVFNITSLISTMLILAFLLFYRANRQALYNHIIIVLLILGFVYELTNILFHLYNDYNGVPLSTSPDFYIFWVFLDYSLYSLQIALFAWASIERHILIFHDQWLSTAKKRLLIHYLPPTIIIVYYLIYYCMVYFDIPCDYSFDGYLHGGIYIPCAFDRTFLATWDLFVHQVFPTLLIVVFCVALLVRVIRQKARMHRANRWRESRRMTVQLLSISLIYLLFNLPWVTIIFAYQCGLPASVAIDGILFSKFVLYNVIFCFPYVTCLSMKQFRVKMMELTCYRGRGRQVIPRTITGNAAQGGTQLQ</sequence>
<dbReference type="EMBL" id="CAJNOR010008361">
    <property type="protein sequence ID" value="CAF1632157.1"/>
    <property type="molecule type" value="Genomic_DNA"/>
</dbReference>
<feature type="transmembrane region" description="Helical" evidence="5">
    <location>
        <begin position="179"/>
        <end position="201"/>
    </location>
</feature>
<feature type="transmembrane region" description="Helical" evidence="5">
    <location>
        <begin position="221"/>
        <end position="244"/>
    </location>
</feature>
<dbReference type="EMBL" id="CAJNOJ010000075">
    <property type="protein sequence ID" value="CAF1042926.1"/>
    <property type="molecule type" value="Genomic_DNA"/>
</dbReference>
<evidence type="ECO:0000256" key="4">
    <source>
        <dbReference type="ARBA" id="ARBA00023136"/>
    </source>
</evidence>
<comment type="caution">
    <text evidence="7">The sequence shown here is derived from an EMBL/GenBank/DDBJ whole genome shotgun (WGS) entry which is preliminary data.</text>
</comment>
<proteinExistence type="predicted"/>
<evidence type="ECO:0000256" key="2">
    <source>
        <dbReference type="ARBA" id="ARBA00022692"/>
    </source>
</evidence>
<evidence type="ECO:0000313" key="8">
    <source>
        <dbReference type="EMBL" id="CAF1632157.1"/>
    </source>
</evidence>
<keyword evidence="9" id="KW-1185">Reference proteome</keyword>
<feature type="transmembrane region" description="Helical" evidence="5">
    <location>
        <begin position="81"/>
        <end position="102"/>
    </location>
</feature>
<dbReference type="InterPro" id="IPR017452">
    <property type="entry name" value="GPCR_Rhodpsn_7TM"/>
</dbReference>
<dbReference type="Gene3D" id="1.20.1070.10">
    <property type="entry name" value="Rhodopsin 7-helix transmembrane proteins"/>
    <property type="match status" value="1"/>
</dbReference>
<keyword evidence="4 5" id="KW-0472">Membrane</keyword>
<evidence type="ECO:0000256" key="3">
    <source>
        <dbReference type="ARBA" id="ARBA00022989"/>
    </source>
</evidence>
<keyword evidence="2 5" id="KW-0812">Transmembrane</keyword>
<evidence type="ECO:0000256" key="1">
    <source>
        <dbReference type="ARBA" id="ARBA00004370"/>
    </source>
</evidence>
<feature type="transmembrane region" description="Helical" evidence="5">
    <location>
        <begin position="45"/>
        <end position="66"/>
    </location>
</feature>
<accession>A0A814JUZ7</accession>
<organism evidence="7 10">
    <name type="scientific">Adineta ricciae</name>
    <name type="common">Rotifer</name>
    <dbReference type="NCBI Taxonomy" id="249248"/>
    <lineage>
        <taxon>Eukaryota</taxon>
        <taxon>Metazoa</taxon>
        <taxon>Spiralia</taxon>
        <taxon>Gnathifera</taxon>
        <taxon>Rotifera</taxon>
        <taxon>Eurotatoria</taxon>
        <taxon>Bdelloidea</taxon>
        <taxon>Adinetida</taxon>
        <taxon>Adinetidae</taxon>
        <taxon>Adineta</taxon>
    </lineage>
</organism>
<comment type="subcellular location">
    <subcellularLocation>
        <location evidence="1">Membrane</location>
    </subcellularLocation>
</comment>
<evidence type="ECO:0000313" key="7">
    <source>
        <dbReference type="EMBL" id="CAF1042926.1"/>
    </source>
</evidence>
<reference evidence="7" key="1">
    <citation type="submission" date="2021-02" db="EMBL/GenBank/DDBJ databases">
        <authorList>
            <person name="Nowell W R."/>
        </authorList>
    </citation>
    <scope>NUCLEOTIDE SEQUENCE</scope>
</reference>
<feature type="transmembrane region" description="Helical" evidence="5">
    <location>
        <begin position="123"/>
        <end position="146"/>
    </location>
</feature>
<dbReference type="Proteomes" id="UP000663828">
    <property type="component" value="Unassembled WGS sequence"/>
</dbReference>
<feature type="transmembrane region" description="Helical" evidence="5">
    <location>
        <begin position="12"/>
        <end position="33"/>
    </location>
</feature>
<feature type="transmembrane region" description="Helical" evidence="5">
    <location>
        <begin position="256"/>
        <end position="277"/>
    </location>
</feature>
<feature type="domain" description="G-protein coupled receptors family 1 profile" evidence="6">
    <location>
        <begin position="23"/>
        <end position="242"/>
    </location>
</feature>
<gene>
    <name evidence="7" type="ORF">EDS130_LOCUS17020</name>
    <name evidence="8" type="ORF">XAT740_LOCUS51837</name>
</gene>
<evidence type="ECO:0000259" key="6">
    <source>
        <dbReference type="PROSITE" id="PS50262"/>
    </source>
</evidence>
<protein>
    <recommendedName>
        <fullName evidence="6">G-protein coupled receptors family 1 profile domain-containing protein</fullName>
    </recommendedName>
</protein>
<evidence type="ECO:0000313" key="9">
    <source>
        <dbReference type="Proteomes" id="UP000663828"/>
    </source>
</evidence>
<dbReference type="AlphaFoldDB" id="A0A814JUZ7"/>
<evidence type="ECO:0000256" key="5">
    <source>
        <dbReference type="SAM" id="Phobius"/>
    </source>
</evidence>
<dbReference type="GO" id="GO:0016020">
    <property type="term" value="C:membrane"/>
    <property type="evidence" value="ECO:0007669"/>
    <property type="project" value="UniProtKB-SubCell"/>
</dbReference>